<proteinExistence type="predicted"/>
<reference evidence="1" key="1">
    <citation type="submission" date="2018-02" db="EMBL/GenBank/DDBJ databases">
        <title>Rhizophora mucronata_Transcriptome.</title>
        <authorList>
            <person name="Meera S.P."/>
            <person name="Sreeshan A."/>
            <person name="Augustine A."/>
        </authorList>
    </citation>
    <scope>NUCLEOTIDE SEQUENCE</scope>
    <source>
        <tissue evidence="1">Leaf</tissue>
    </source>
</reference>
<sequence length="23" mass="2864">MCTFLFTVFGYEREYLHRESDGY</sequence>
<evidence type="ECO:0000313" key="1">
    <source>
        <dbReference type="EMBL" id="MBX41189.1"/>
    </source>
</evidence>
<organism evidence="1">
    <name type="scientific">Rhizophora mucronata</name>
    <name type="common">Asiatic mangrove</name>
    <dbReference type="NCBI Taxonomy" id="61149"/>
    <lineage>
        <taxon>Eukaryota</taxon>
        <taxon>Viridiplantae</taxon>
        <taxon>Streptophyta</taxon>
        <taxon>Embryophyta</taxon>
        <taxon>Tracheophyta</taxon>
        <taxon>Spermatophyta</taxon>
        <taxon>Magnoliopsida</taxon>
        <taxon>eudicotyledons</taxon>
        <taxon>Gunneridae</taxon>
        <taxon>Pentapetalae</taxon>
        <taxon>rosids</taxon>
        <taxon>fabids</taxon>
        <taxon>Malpighiales</taxon>
        <taxon>Rhizophoraceae</taxon>
        <taxon>Rhizophora</taxon>
    </lineage>
</organism>
<protein>
    <submittedName>
        <fullName evidence="1">Uncharacterized protein</fullName>
    </submittedName>
</protein>
<name>A0A2P2NFH4_RHIMU</name>
<dbReference type="EMBL" id="GGEC01060705">
    <property type="protein sequence ID" value="MBX41189.1"/>
    <property type="molecule type" value="Transcribed_RNA"/>
</dbReference>
<accession>A0A2P2NFH4</accession>
<dbReference type="AlphaFoldDB" id="A0A2P2NFH4"/>